<feature type="domain" description="PilZ" evidence="1">
    <location>
        <begin position="4"/>
        <end position="100"/>
    </location>
</feature>
<name>A0A4S1CEM3_9BACT</name>
<gene>
    <name evidence="2" type="ORF">E4633_14135</name>
</gene>
<evidence type="ECO:0000259" key="1">
    <source>
        <dbReference type="Pfam" id="PF07238"/>
    </source>
</evidence>
<dbReference type="InterPro" id="IPR009875">
    <property type="entry name" value="PilZ_domain"/>
</dbReference>
<dbReference type="AlphaFoldDB" id="A0A4S1CEM3"/>
<dbReference type="Proteomes" id="UP000306416">
    <property type="component" value="Unassembled WGS sequence"/>
</dbReference>
<dbReference type="SUPFAM" id="SSF141371">
    <property type="entry name" value="PilZ domain-like"/>
    <property type="match status" value="1"/>
</dbReference>
<sequence>MTELRQFYRAPSSRKVELLHRGESHEGCLENISFNGALIHLGGTLPSLAVGTGCLLRIHLDPTPVPRSPLQIWTEVVHGQNGLLGLKFVDHDAEGSECIALLMELIREEPGQNADQLDRIRGYLCDFCGTP</sequence>
<dbReference type="GO" id="GO:0035438">
    <property type="term" value="F:cyclic-di-GMP binding"/>
    <property type="evidence" value="ECO:0007669"/>
    <property type="project" value="InterPro"/>
</dbReference>
<evidence type="ECO:0000313" key="3">
    <source>
        <dbReference type="Proteomes" id="UP000306416"/>
    </source>
</evidence>
<dbReference type="EMBL" id="SRSC01000003">
    <property type="protein sequence ID" value="TGU71456.1"/>
    <property type="molecule type" value="Genomic_DNA"/>
</dbReference>
<protein>
    <submittedName>
        <fullName evidence="2">PilZ domain-containing protein</fullName>
    </submittedName>
</protein>
<proteinExistence type="predicted"/>
<dbReference type="Pfam" id="PF07238">
    <property type="entry name" value="PilZ"/>
    <property type="match status" value="1"/>
</dbReference>
<accession>A0A4S1CEM3</accession>
<reference evidence="2 3" key="1">
    <citation type="submission" date="2019-04" db="EMBL/GenBank/DDBJ databases">
        <title>Geobacter oryzae sp. nov., ferric-reducing bacteria isolated from paddy soil.</title>
        <authorList>
            <person name="Xu Z."/>
            <person name="Masuda Y."/>
            <person name="Itoh H."/>
            <person name="Senoo K."/>
        </authorList>
    </citation>
    <scope>NUCLEOTIDE SEQUENCE [LARGE SCALE GENOMIC DNA]</scope>
    <source>
        <strain evidence="2 3">Red111</strain>
    </source>
</reference>
<dbReference type="Gene3D" id="2.40.10.220">
    <property type="entry name" value="predicted glycosyltransferase like domains"/>
    <property type="match status" value="1"/>
</dbReference>
<keyword evidence="3" id="KW-1185">Reference proteome</keyword>
<organism evidence="2 3">
    <name type="scientific">Geomonas terrae</name>
    <dbReference type="NCBI Taxonomy" id="2562681"/>
    <lineage>
        <taxon>Bacteria</taxon>
        <taxon>Pseudomonadati</taxon>
        <taxon>Thermodesulfobacteriota</taxon>
        <taxon>Desulfuromonadia</taxon>
        <taxon>Geobacterales</taxon>
        <taxon>Geobacteraceae</taxon>
        <taxon>Geomonas</taxon>
    </lineage>
</organism>
<comment type="caution">
    <text evidence="2">The sequence shown here is derived from an EMBL/GenBank/DDBJ whole genome shotgun (WGS) entry which is preliminary data.</text>
</comment>
<evidence type="ECO:0000313" key="2">
    <source>
        <dbReference type="EMBL" id="TGU71456.1"/>
    </source>
</evidence>
<dbReference type="RefSeq" id="WP_135871070.1">
    <property type="nucleotide sequence ID" value="NZ_SRSC01000003.1"/>
</dbReference>